<evidence type="ECO:0000256" key="5">
    <source>
        <dbReference type="ARBA" id="ARBA00022563"/>
    </source>
</evidence>
<dbReference type="HAMAP" id="MF_00223">
    <property type="entry name" value="FolE"/>
    <property type="match status" value="1"/>
</dbReference>
<keyword evidence="7" id="KW-0862">Zinc</keyword>
<dbReference type="GO" id="GO:0005525">
    <property type="term" value="F:GTP binding"/>
    <property type="evidence" value="ECO:0007669"/>
    <property type="project" value="UniProtKB-KW"/>
</dbReference>
<keyword evidence="6 7" id="KW-0378">Hydrolase</keyword>
<name>A0A4S3KQV9_9GAMM</name>
<dbReference type="PANTHER" id="PTHR11109:SF7">
    <property type="entry name" value="GTP CYCLOHYDROLASE 1"/>
    <property type="match status" value="1"/>
</dbReference>
<dbReference type="PANTHER" id="PTHR11109">
    <property type="entry name" value="GTP CYCLOHYDROLASE I"/>
    <property type="match status" value="1"/>
</dbReference>
<dbReference type="GO" id="GO:0005737">
    <property type="term" value="C:cytoplasm"/>
    <property type="evidence" value="ECO:0007669"/>
    <property type="project" value="TreeGrafter"/>
</dbReference>
<dbReference type="SUPFAM" id="SSF55620">
    <property type="entry name" value="Tetrahydrobiopterin biosynthesis enzymes-like"/>
    <property type="match status" value="1"/>
</dbReference>
<dbReference type="FunFam" id="1.10.286.10:FF:000001">
    <property type="entry name" value="GTP cyclohydrolase 1"/>
    <property type="match status" value="1"/>
</dbReference>
<evidence type="ECO:0000256" key="2">
    <source>
        <dbReference type="ARBA" id="ARBA00005080"/>
    </source>
</evidence>
<evidence type="ECO:0000256" key="7">
    <source>
        <dbReference type="HAMAP-Rule" id="MF_00223"/>
    </source>
</evidence>
<proteinExistence type="inferred from homology"/>
<dbReference type="InterPro" id="IPR043133">
    <property type="entry name" value="GTP-CH-I_C/QueF"/>
</dbReference>
<dbReference type="InterPro" id="IPR043134">
    <property type="entry name" value="GTP-CH-I_N"/>
</dbReference>
<dbReference type="STRING" id="993689.GCA_002077135_01699"/>
<dbReference type="GO" id="GO:0006730">
    <property type="term" value="P:one-carbon metabolic process"/>
    <property type="evidence" value="ECO:0007669"/>
    <property type="project" value="UniProtKB-UniRule"/>
</dbReference>
<dbReference type="OrthoDB" id="9801207at2"/>
<dbReference type="EC" id="3.5.4.16" evidence="7"/>
<feature type="binding site" evidence="7">
    <location>
        <position position="104"/>
    </location>
    <ligand>
        <name>Zn(2+)</name>
        <dbReference type="ChEBI" id="CHEBI:29105"/>
    </ligand>
</feature>
<dbReference type="InterPro" id="IPR001474">
    <property type="entry name" value="GTP_CycHdrlase_I"/>
</dbReference>
<dbReference type="GO" id="GO:0006729">
    <property type="term" value="P:tetrahydrobiopterin biosynthetic process"/>
    <property type="evidence" value="ECO:0007669"/>
    <property type="project" value="TreeGrafter"/>
</dbReference>
<evidence type="ECO:0000256" key="6">
    <source>
        <dbReference type="ARBA" id="ARBA00022801"/>
    </source>
</evidence>
<evidence type="ECO:0000313" key="10">
    <source>
        <dbReference type="Proteomes" id="UP000307749"/>
    </source>
</evidence>
<dbReference type="GO" id="GO:0008270">
    <property type="term" value="F:zinc ion binding"/>
    <property type="evidence" value="ECO:0007669"/>
    <property type="project" value="UniProtKB-UniRule"/>
</dbReference>
<dbReference type="InterPro" id="IPR018234">
    <property type="entry name" value="GTP_CycHdrlase_I_CS"/>
</dbReference>
<comment type="subunit">
    <text evidence="7">Homopolymer.</text>
</comment>
<sequence length="209" mass="23161">MLESDLVMSSAVSVAPAGIPEVRRPSRAEAEAAVRTLIRWAGDEPSREGLRATPARVVRAYEEWFSGYRQDPASLLKRTFEEVGGYDDLVMLRDIPLQSTCEHHMAAIRGVVHIAYLPNRRVVGISKLARLVEACGRRLQIQERLTAEIADTLAHVLQPHGVAVIIQASHDCMSSRGVRLHGVAMLTRRLLGQFAQEPQRREILSLLAG</sequence>
<comment type="caution">
    <text evidence="9">The sequence shown here is derived from an EMBL/GenBank/DDBJ whole genome shotgun (WGS) entry which is preliminary data.</text>
</comment>
<keyword evidence="7" id="KW-0547">Nucleotide-binding</keyword>
<dbReference type="NCBIfam" id="TIGR00063">
    <property type="entry name" value="folE"/>
    <property type="match status" value="1"/>
</dbReference>
<keyword evidence="5 7" id="KW-0554">One-carbon metabolism</keyword>
<keyword evidence="7" id="KW-0342">GTP-binding</keyword>
<evidence type="ECO:0000256" key="3">
    <source>
        <dbReference type="ARBA" id="ARBA00008085"/>
    </source>
</evidence>
<dbReference type="Gene3D" id="3.30.1130.10">
    <property type="match status" value="1"/>
</dbReference>
<comment type="catalytic activity">
    <reaction evidence="1 7">
        <text>GTP + H2O = 7,8-dihydroneopterin 3'-triphosphate + formate + H(+)</text>
        <dbReference type="Rhea" id="RHEA:17473"/>
        <dbReference type="ChEBI" id="CHEBI:15377"/>
        <dbReference type="ChEBI" id="CHEBI:15378"/>
        <dbReference type="ChEBI" id="CHEBI:15740"/>
        <dbReference type="ChEBI" id="CHEBI:37565"/>
        <dbReference type="ChEBI" id="CHEBI:58462"/>
        <dbReference type="EC" id="3.5.4.16"/>
    </reaction>
</comment>
<dbReference type="NCBIfam" id="NF006825">
    <property type="entry name" value="PRK09347.1-2"/>
    <property type="match status" value="1"/>
</dbReference>
<keyword evidence="7" id="KW-0479">Metal-binding</keyword>
<evidence type="ECO:0000259" key="8">
    <source>
        <dbReference type="Pfam" id="PF01227"/>
    </source>
</evidence>
<feature type="domain" description="GTP cyclohydrolase I" evidence="8">
    <location>
        <begin position="31"/>
        <end position="203"/>
    </location>
</feature>
<dbReference type="Proteomes" id="UP000307749">
    <property type="component" value="Unassembled WGS sequence"/>
</dbReference>
<accession>A0A4S3KQV9</accession>
<dbReference type="PROSITE" id="PS00859">
    <property type="entry name" value="GTP_CYCLOHYDROL_1_1"/>
    <property type="match status" value="1"/>
</dbReference>
<dbReference type="GO" id="GO:0003934">
    <property type="term" value="F:GTP cyclohydrolase I activity"/>
    <property type="evidence" value="ECO:0007669"/>
    <property type="project" value="UniProtKB-UniRule"/>
</dbReference>
<keyword evidence="10" id="KW-1185">Reference proteome</keyword>
<comment type="similarity">
    <text evidence="3 7">Belongs to the GTP cyclohydrolase I family.</text>
</comment>
<dbReference type="UniPathway" id="UPA00848">
    <property type="reaction ID" value="UER00151"/>
</dbReference>
<gene>
    <name evidence="7" type="primary">folE</name>
    <name evidence="9" type="ORF">B1806_03450</name>
</gene>
<reference evidence="9 10" key="1">
    <citation type="submission" date="2017-02" db="EMBL/GenBank/DDBJ databases">
        <title>Whole genome sequencing of Metallibacterium scheffleri DSM 24874 (T).</title>
        <authorList>
            <person name="Kumar S."/>
            <person name="Patil P."/>
            <person name="Patil P.B."/>
        </authorList>
    </citation>
    <scope>NUCLEOTIDE SEQUENCE [LARGE SCALE GENOMIC DNA]</scope>
    <source>
        <strain evidence="9 10">DSM 24874</strain>
    </source>
</reference>
<protein>
    <recommendedName>
        <fullName evidence="7">GTP cyclohydrolase 1</fullName>
        <ecNumber evidence="7">3.5.4.16</ecNumber>
    </recommendedName>
    <alternativeName>
        <fullName evidence="7">GTP cyclohydrolase I</fullName>
        <shortName evidence="7">GTP-CH-I</shortName>
    </alternativeName>
</protein>
<dbReference type="GO" id="GO:0046654">
    <property type="term" value="P:tetrahydrofolate biosynthetic process"/>
    <property type="evidence" value="ECO:0007669"/>
    <property type="project" value="UniProtKB-UniRule"/>
</dbReference>
<comment type="subunit">
    <text evidence="4">Toroid-shaped homodecamer, composed of two pentamers of five dimers.</text>
</comment>
<evidence type="ECO:0000313" key="9">
    <source>
        <dbReference type="EMBL" id="THD11455.1"/>
    </source>
</evidence>
<evidence type="ECO:0000256" key="1">
    <source>
        <dbReference type="ARBA" id="ARBA00001052"/>
    </source>
</evidence>
<organism evidence="9 10">
    <name type="scientific">Metallibacterium scheffleri</name>
    <dbReference type="NCBI Taxonomy" id="993689"/>
    <lineage>
        <taxon>Bacteria</taxon>
        <taxon>Pseudomonadati</taxon>
        <taxon>Pseudomonadota</taxon>
        <taxon>Gammaproteobacteria</taxon>
        <taxon>Lysobacterales</taxon>
        <taxon>Rhodanobacteraceae</taxon>
        <taxon>Metallibacterium</taxon>
    </lineage>
</organism>
<dbReference type="Pfam" id="PF01227">
    <property type="entry name" value="GTP_cyclohydroI"/>
    <property type="match status" value="1"/>
</dbReference>
<dbReference type="Gene3D" id="1.10.286.10">
    <property type="match status" value="1"/>
</dbReference>
<dbReference type="AlphaFoldDB" id="A0A4S3KQV9"/>
<comment type="pathway">
    <text evidence="2 7">Cofactor biosynthesis; 7,8-dihydroneopterin triphosphate biosynthesis; 7,8-dihydroneopterin triphosphate from GTP: step 1/1.</text>
</comment>
<feature type="binding site" evidence="7">
    <location>
        <position position="172"/>
    </location>
    <ligand>
        <name>Zn(2+)</name>
        <dbReference type="ChEBI" id="CHEBI:29105"/>
    </ligand>
</feature>
<dbReference type="NCBIfam" id="NF006826">
    <property type="entry name" value="PRK09347.1-3"/>
    <property type="match status" value="1"/>
</dbReference>
<dbReference type="EMBL" id="MWQO01000012">
    <property type="protein sequence ID" value="THD11455.1"/>
    <property type="molecule type" value="Genomic_DNA"/>
</dbReference>
<dbReference type="FunFam" id="3.30.1130.10:FF:000001">
    <property type="entry name" value="GTP cyclohydrolase 1"/>
    <property type="match status" value="1"/>
</dbReference>
<evidence type="ECO:0000256" key="4">
    <source>
        <dbReference type="ARBA" id="ARBA00011857"/>
    </source>
</evidence>
<dbReference type="InterPro" id="IPR020602">
    <property type="entry name" value="GTP_CycHdrlase_I_dom"/>
</dbReference>
<feature type="binding site" evidence="7">
    <location>
        <position position="101"/>
    </location>
    <ligand>
        <name>Zn(2+)</name>
        <dbReference type="ChEBI" id="CHEBI:29105"/>
    </ligand>
</feature>